<dbReference type="Proteomes" id="UP000575241">
    <property type="component" value="Unassembled WGS sequence"/>
</dbReference>
<keyword evidence="2" id="KW-1185">Reference proteome</keyword>
<comment type="caution">
    <text evidence="1">The sequence shown here is derived from an EMBL/GenBank/DDBJ whole genome shotgun (WGS) entry which is preliminary data.</text>
</comment>
<accession>A0A7W7JXU4</accession>
<reference evidence="1 2" key="1">
    <citation type="submission" date="2020-08" db="EMBL/GenBank/DDBJ databases">
        <title>Functional genomics of gut bacteria from endangered species of beetles.</title>
        <authorList>
            <person name="Carlos-Shanley C."/>
        </authorList>
    </citation>
    <scope>NUCLEOTIDE SEQUENCE [LARGE SCALE GENOMIC DNA]</scope>
    <source>
        <strain evidence="1 2">S00224</strain>
    </source>
</reference>
<protein>
    <submittedName>
        <fullName evidence="1">Uncharacterized protein</fullName>
    </submittedName>
</protein>
<dbReference type="EMBL" id="JACHLN010000001">
    <property type="protein sequence ID" value="MBB4837234.1"/>
    <property type="molecule type" value="Genomic_DNA"/>
</dbReference>
<organism evidence="1 2">
    <name type="scientific">Sphingomonas kyeonggiensis</name>
    <dbReference type="NCBI Taxonomy" id="1268553"/>
    <lineage>
        <taxon>Bacteria</taxon>
        <taxon>Pseudomonadati</taxon>
        <taxon>Pseudomonadota</taxon>
        <taxon>Alphaproteobacteria</taxon>
        <taxon>Sphingomonadales</taxon>
        <taxon>Sphingomonadaceae</taxon>
        <taxon>Sphingomonas</taxon>
    </lineage>
</organism>
<gene>
    <name evidence="1" type="ORF">HNP52_000285</name>
</gene>
<evidence type="ECO:0000313" key="2">
    <source>
        <dbReference type="Proteomes" id="UP000575241"/>
    </source>
</evidence>
<name>A0A7W7JXU4_9SPHN</name>
<proteinExistence type="predicted"/>
<dbReference type="RefSeq" id="WP_184161448.1">
    <property type="nucleotide sequence ID" value="NZ_JACHLN010000001.1"/>
</dbReference>
<evidence type="ECO:0000313" key="1">
    <source>
        <dbReference type="EMBL" id="MBB4837234.1"/>
    </source>
</evidence>
<dbReference type="InterPro" id="IPR045538">
    <property type="entry name" value="CIS_TMP"/>
</dbReference>
<sequence>MPTDRLVGEAGLVLFTPYLPALFNRIGVLAGDPQRVAPAELGRAVAMLRYLATHSEQAGDPALPLILCGSAPDADVPAVELAEDDRAMAETIIASLIANWPAIRSTSPQGLREAFLQRQGQLSLRGEGGWQLKVQRKALDVLVDQVPWSFTTVLHRWMPGPVQVVW</sequence>
<dbReference type="AlphaFoldDB" id="A0A7W7JXU4"/>
<dbReference type="Pfam" id="PF19268">
    <property type="entry name" value="CIS_TMP"/>
    <property type="match status" value="1"/>
</dbReference>